<evidence type="ECO:0000313" key="2">
    <source>
        <dbReference type="EMBL" id="KAF2874992.1"/>
    </source>
</evidence>
<dbReference type="EMBL" id="JAADJZ010000005">
    <property type="protein sequence ID" value="KAF2874992.1"/>
    <property type="molecule type" value="Genomic_DNA"/>
</dbReference>
<name>A0A7C8IEK0_9PLEO</name>
<feature type="region of interest" description="Disordered" evidence="1">
    <location>
        <begin position="123"/>
        <end position="152"/>
    </location>
</feature>
<sequence>MMAHSVLRSARPQQRRVSKTDLATGLACRSCRDYSQCRALLRGVDGRGGERAVAGCGNGGFVRYQGDGLNKAGRDCKARRQAVAQNKALDTGLVCSGAGQRMQAAGEVLGRSGRMLWQPVVRAKTASQRRATGDGRRARSDERGGKPGKPRV</sequence>
<dbReference type="AlphaFoldDB" id="A0A7C8IEK0"/>
<accession>A0A7C8IEK0</accession>
<organism evidence="2 3">
    <name type="scientific">Massariosphaeria phaeospora</name>
    <dbReference type="NCBI Taxonomy" id="100035"/>
    <lineage>
        <taxon>Eukaryota</taxon>
        <taxon>Fungi</taxon>
        <taxon>Dikarya</taxon>
        <taxon>Ascomycota</taxon>
        <taxon>Pezizomycotina</taxon>
        <taxon>Dothideomycetes</taxon>
        <taxon>Pleosporomycetidae</taxon>
        <taxon>Pleosporales</taxon>
        <taxon>Pleosporales incertae sedis</taxon>
        <taxon>Massariosphaeria</taxon>
    </lineage>
</organism>
<dbReference type="Proteomes" id="UP000481861">
    <property type="component" value="Unassembled WGS sequence"/>
</dbReference>
<keyword evidence="3" id="KW-1185">Reference proteome</keyword>
<comment type="caution">
    <text evidence="2">The sequence shown here is derived from an EMBL/GenBank/DDBJ whole genome shotgun (WGS) entry which is preliminary data.</text>
</comment>
<gene>
    <name evidence="2" type="ORF">BDV95DRAFT_304964</name>
</gene>
<feature type="compositionally biased region" description="Basic and acidic residues" evidence="1">
    <location>
        <begin position="131"/>
        <end position="145"/>
    </location>
</feature>
<protein>
    <submittedName>
        <fullName evidence="2">Uncharacterized protein</fullName>
    </submittedName>
</protein>
<evidence type="ECO:0000313" key="3">
    <source>
        <dbReference type="Proteomes" id="UP000481861"/>
    </source>
</evidence>
<proteinExistence type="predicted"/>
<reference evidence="2 3" key="1">
    <citation type="submission" date="2020-01" db="EMBL/GenBank/DDBJ databases">
        <authorList>
            <consortium name="DOE Joint Genome Institute"/>
            <person name="Haridas S."/>
            <person name="Albert R."/>
            <person name="Binder M."/>
            <person name="Bloem J."/>
            <person name="Labutti K."/>
            <person name="Salamov A."/>
            <person name="Andreopoulos B."/>
            <person name="Baker S.E."/>
            <person name="Barry K."/>
            <person name="Bills G."/>
            <person name="Bluhm B.H."/>
            <person name="Cannon C."/>
            <person name="Castanera R."/>
            <person name="Culley D.E."/>
            <person name="Daum C."/>
            <person name="Ezra D."/>
            <person name="Gonzalez J.B."/>
            <person name="Henrissat B."/>
            <person name="Kuo A."/>
            <person name="Liang C."/>
            <person name="Lipzen A."/>
            <person name="Lutzoni F."/>
            <person name="Magnuson J."/>
            <person name="Mondo S."/>
            <person name="Nolan M."/>
            <person name="Ohm R."/>
            <person name="Pangilinan J."/>
            <person name="Park H.-J.H."/>
            <person name="Ramirez L."/>
            <person name="Alfaro M."/>
            <person name="Sun H."/>
            <person name="Tritt A."/>
            <person name="Yoshinaga Y."/>
            <person name="Zwiers L.-H.L."/>
            <person name="Turgeon B.G."/>
            <person name="Goodwin S.B."/>
            <person name="Spatafora J.W."/>
            <person name="Crous P.W."/>
            <person name="Grigoriev I.V."/>
        </authorList>
    </citation>
    <scope>NUCLEOTIDE SEQUENCE [LARGE SCALE GENOMIC DNA]</scope>
    <source>
        <strain evidence="2 3">CBS 611.86</strain>
    </source>
</reference>
<evidence type="ECO:0000256" key="1">
    <source>
        <dbReference type="SAM" id="MobiDB-lite"/>
    </source>
</evidence>